<dbReference type="Pfam" id="PF22421">
    <property type="entry name" value="SYY_C-terminal"/>
    <property type="match status" value="1"/>
</dbReference>
<dbReference type="EMBL" id="AZFT01000033">
    <property type="protein sequence ID" value="KRL85691.1"/>
    <property type="molecule type" value="Genomic_DNA"/>
</dbReference>
<dbReference type="InterPro" id="IPR001412">
    <property type="entry name" value="aa-tRNA-synth_I_CS"/>
</dbReference>
<keyword evidence="3 8" id="KW-0067">ATP-binding</keyword>
<feature type="short sequence motif" description="'HIGH' region" evidence="8">
    <location>
        <begin position="40"/>
        <end position="49"/>
    </location>
</feature>
<dbReference type="Gene3D" id="1.10.240.10">
    <property type="entry name" value="Tyrosyl-Transfer RNA Synthetase"/>
    <property type="match status" value="1"/>
</dbReference>
<evidence type="ECO:0000256" key="7">
    <source>
        <dbReference type="ARBA" id="ARBA00048248"/>
    </source>
</evidence>
<dbReference type="EC" id="6.1.1.1" evidence="8"/>
<dbReference type="SUPFAM" id="SSF52374">
    <property type="entry name" value="Nucleotidylyl transferase"/>
    <property type="match status" value="1"/>
</dbReference>
<dbReference type="HAMAP" id="MF_02006">
    <property type="entry name" value="Tyr_tRNA_synth_type1"/>
    <property type="match status" value="1"/>
</dbReference>
<dbReference type="PANTHER" id="PTHR11766:SF0">
    <property type="entry name" value="TYROSINE--TRNA LIGASE, MITOCHONDRIAL"/>
    <property type="match status" value="1"/>
</dbReference>
<reference evidence="11 12" key="1">
    <citation type="journal article" date="2015" name="Genome Announc.">
        <title>Expanding the biotechnology potential of lactobacilli through comparative genomics of 213 strains and associated genera.</title>
        <authorList>
            <person name="Sun Z."/>
            <person name="Harris H.M."/>
            <person name="McCann A."/>
            <person name="Guo C."/>
            <person name="Argimon S."/>
            <person name="Zhang W."/>
            <person name="Yang X."/>
            <person name="Jeffery I.B."/>
            <person name="Cooney J.C."/>
            <person name="Kagawa T.F."/>
            <person name="Liu W."/>
            <person name="Song Y."/>
            <person name="Salvetti E."/>
            <person name="Wrobel A."/>
            <person name="Rasinkangas P."/>
            <person name="Parkhill J."/>
            <person name="Rea M.C."/>
            <person name="O'Sullivan O."/>
            <person name="Ritari J."/>
            <person name="Douillard F.P."/>
            <person name="Paul Ross R."/>
            <person name="Yang R."/>
            <person name="Briner A.E."/>
            <person name="Felis G.E."/>
            <person name="de Vos W.M."/>
            <person name="Barrangou R."/>
            <person name="Klaenhammer T.R."/>
            <person name="Caufield P.W."/>
            <person name="Cui Y."/>
            <person name="Zhang H."/>
            <person name="O'Toole P.W."/>
        </authorList>
    </citation>
    <scope>NUCLEOTIDE SEQUENCE [LARGE SCALE GENOMIC DNA]</scope>
    <source>
        <strain evidence="11 12">DSM 16634</strain>
    </source>
</reference>
<sequence length="418" mass="47134">MENILEELKWRGAVNQVSDEAGLEKLLAEKSVGVYCGVDPTGDSLHIGHLIPFMMLKRFQMAGHRAHIVIGGGTGSIGDPSGKNSERKLQTMEQVHHNEVALTAQMKKLFGKDNITIVNNYDWLKNISLLSFLRDYGKLFNLNTMLNKEVVASRLEVGISYTEFTYQILQSIDFHHLLKENDVQLQIGGADQWGNITAGIDLIHKMEGSDTQAYALTIPLMLKADGTKFGKTAGGAVWLDPEKTTPYEFYQFWLNQDDRDVIKYLKYFTFLDEAEITDLAKKLEEHPERREAQRRLAREVTAFVHGDEAVVQAENISKALFSGEVTTLTAAEIEQGFKNMPTVEISSEPENIVEWLVNTGIEKSKRQAREDVTNGAIYINGERVQDLEAMIDPATNFDGKFVIARRGKKRYFLGRVTK</sequence>
<feature type="short sequence motif" description="'KMSKS' region" evidence="8">
    <location>
        <begin position="228"/>
        <end position="232"/>
    </location>
</feature>
<evidence type="ECO:0000256" key="5">
    <source>
        <dbReference type="ARBA" id="ARBA00022917"/>
    </source>
</evidence>
<dbReference type="GO" id="GO:0005829">
    <property type="term" value="C:cytosol"/>
    <property type="evidence" value="ECO:0007669"/>
    <property type="project" value="TreeGrafter"/>
</dbReference>
<name>A0A0R1U727_9LACO</name>
<dbReference type="InterPro" id="IPR054608">
    <property type="entry name" value="SYY-like_C"/>
</dbReference>
<dbReference type="GO" id="GO:0003723">
    <property type="term" value="F:RNA binding"/>
    <property type="evidence" value="ECO:0007669"/>
    <property type="project" value="UniProtKB-KW"/>
</dbReference>
<evidence type="ECO:0000256" key="8">
    <source>
        <dbReference type="HAMAP-Rule" id="MF_02006"/>
    </source>
</evidence>
<proteinExistence type="inferred from homology"/>
<dbReference type="InterPro" id="IPR002307">
    <property type="entry name" value="Tyr-tRNA-ligase"/>
</dbReference>
<dbReference type="CDD" id="cd00805">
    <property type="entry name" value="TyrRS_core"/>
    <property type="match status" value="1"/>
</dbReference>
<dbReference type="NCBIfam" id="TIGR00234">
    <property type="entry name" value="tyrS"/>
    <property type="match status" value="1"/>
</dbReference>
<feature type="binding site" evidence="8">
    <location>
        <position position="231"/>
    </location>
    <ligand>
        <name>ATP</name>
        <dbReference type="ChEBI" id="CHEBI:30616"/>
    </ligand>
</feature>
<comment type="similarity">
    <text evidence="8">Belongs to the class-I aminoacyl-tRNA synthetase family. TyrS type 1 subfamily.</text>
</comment>
<comment type="catalytic activity">
    <reaction evidence="7 8">
        <text>tRNA(Tyr) + L-tyrosine + ATP = L-tyrosyl-tRNA(Tyr) + AMP + diphosphate + H(+)</text>
        <dbReference type="Rhea" id="RHEA:10220"/>
        <dbReference type="Rhea" id="RHEA-COMP:9706"/>
        <dbReference type="Rhea" id="RHEA-COMP:9707"/>
        <dbReference type="ChEBI" id="CHEBI:15378"/>
        <dbReference type="ChEBI" id="CHEBI:30616"/>
        <dbReference type="ChEBI" id="CHEBI:33019"/>
        <dbReference type="ChEBI" id="CHEBI:58315"/>
        <dbReference type="ChEBI" id="CHEBI:78442"/>
        <dbReference type="ChEBI" id="CHEBI:78536"/>
        <dbReference type="ChEBI" id="CHEBI:456215"/>
        <dbReference type="EC" id="6.1.1.1"/>
    </reaction>
</comment>
<comment type="subcellular location">
    <subcellularLocation>
        <location evidence="8">Cytoplasm</location>
    </subcellularLocation>
</comment>
<keyword evidence="1 8" id="KW-0436">Ligase</keyword>
<evidence type="ECO:0000259" key="10">
    <source>
        <dbReference type="Pfam" id="PF22421"/>
    </source>
</evidence>
<dbReference type="Proteomes" id="UP000051324">
    <property type="component" value="Unassembled WGS sequence"/>
</dbReference>
<feature type="binding site" evidence="8">
    <location>
        <position position="170"/>
    </location>
    <ligand>
        <name>L-tyrosine</name>
        <dbReference type="ChEBI" id="CHEBI:58315"/>
    </ligand>
</feature>
<evidence type="ECO:0000256" key="3">
    <source>
        <dbReference type="ARBA" id="ARBA00022840"/>
    </source>
</evidence>
<keyword evidence="8" id="KW-0963">Cytoplasm</keyword>
<evidence type="ECO:0000313" key="11">
    <source>
        <dbReference type="EMBL" id="KRL85691.1"/>
    </source>
</evidence>
<accession>A0A0R1U727</accession>
<dbReference type="InterPro" id="IPR002305">
    <property type="entry name" value="aa-tRNA-synth_Ic"/>
</dbReference>
<dbReference type="Pfam" id="PF00579">
    <property type="entry name" value="tRNA-synt_1b"/>
    <property type="match status" value="1"/>
</dbReference>
<dbReference type="GO" id="GO:0006437">
    <property type="term" value="P:tyrosyl-tRNA aminoacylation"/>
    <property type="evidence" value="ECO:0007669"/>
    <property type="project" value="UniProtKB-UniRule"/>
</dbReference>
<evidence type="ECO:0000313" key="12">
    <source>
        <dbReference type="Proteomes" id="UP000051324"/>
    </source>
</evidence>
<dbReference type="OrthoDB" id="9804243at2"/>
<feature type="domain" description="Tyrosine--tRNA ligase SYY-like C-terminal" evidence="10">
    <location>
        <begin position="332"/>
        <end position="413"/>
    </location>
</feature>
<dbReference type="RefSeq" id="WP_025087979.1">
    <property type="nucleotide sequence ID" value="NZ_AZFT01000033.1"/>
</dbReference>
<gene>
    <name evidence="8" type="primary">tyrS</name>
    <name evidence="11" type="ORF">FC32_GL000087</name>
</gene>
<comment type="caution">
    <text evidence="11">The sequence shown here is derived from an EMBL/GenBank/DDBJ whole genome shotgun (WGS) entry which is preliminary data.</text>
</comment>
<dbReference type="Gene3D" id="3.10.290.10">
    <property type="entry name" value="RNA-binding S4 domain"/>
    <property type="match status" value="1"/>
</dbReference>
<evidence type="ECO:0000256" key="9">
    <source>
        <dbReference type="PROSITE-ProRule" id="PRU00182"/>
    </source>
</evidence>
<dbReference type="GO" id="GO:0005524">
    <property type="term" value="F:ATP binding"/>
    <property type="evidence" value="ECO:0007669"/>
    <property type="project" value="UniProtKB-UniRule"/>
</dbReference>
<evidence type="ECO:0000256" key="6">
    <source>
        <dbReference type="ARBA" id="ARBA00023146"/>
    </source>
</evidence>
<dbReference type="STRING" id="1423724.FC32_GL000087"/>
<dbReference type="CDD" id="cd00165">
    <property type="entry name" value="S4"/>
    <property type="match status" value="1"/>
</dbReference>
<keyword evidence="2 8" id="KW-0547">Nucleotide-binding</keyword>
<dbReference type="AlphaFoldDB" id="A0A0R1U727"/>
<dbReference type="PROSITE" id="PS00178">
    <property type="entry name" value="AA_TRNA_LIGASE_I"/>
    <property type="match status" value="1"/>
</dbReference>
<organism evidence="11 12">
    <name type="scientific">Ligilactobacillus apodemi DSM 16634 = JCM 16172</name>
    <dbReference type="NCBI Taxonomy" id="1423724"/>
    <lineage>
        <taxon>Bacteria</taxon>
        <taxon>Bacillati</taxon>
        <taxon>Bacillota</taxon>
        <taxon>Bacilli</taxon>
        <taxon>Lactobacillales</taxon>
        <taxon>Lactobacillaceae</taxon>
        <taxon>Ligilactobacillus</taxon>
    </lineage>
</organism>
<dbReference type="InterPro" id="IPR024088">
    <property type="entry name" value="Tyr-tRNA-ligase_bac-type"/>
</dbReference>
<dbReference type="FunFam" id="1.10.240.10:FF:000001">
    <property type="entry name" value="Tyrosine--tRNA ligase"/>
    <property type="match status" value="1"/>
</dbReference>
<dbReference type="PROSITE" id="PS50889">
    <property type="entry name" value="S4"/>
    <property type="match status" value="1"/>
</dbReference>
<dbReference type="PANTHER" id="PTHR11766">
    <property type="entry name" value="TYROSYL-TRNA SYNTHETASE"/>
    <property type="match status" value="1"/>
</dbReference>
<comment type="function">
    <text evidence="8">Catalyzes the attachment of tyrosine to tRNA(Tyr) in a two-step reaction: tyrosine is first activated by ATP to form Tyr-AMP and then transferred to the acceptor end of tRNA(Tyr).</text>
</comment>
<evidence type="ECO:0000256" key="1">
    <source>
        <dbReference type="ARBA" id="ARBA00022598"/>
    </source>
</evidence>
<dbReference type="InterPro" id="IPR024107">
    <property type="entry name" value="Tyr-tRNA-ligase_bac_1"/>
</dbReference>
<keyword evidence="6 8" id="KW-0030">Aminoacyl-tRNA synthetase</keyword>
<feature type="binding site" evidence="8">
    <location>
        <position position="166"/>
    </location>
    <ligand>
        <name>L-tyrosine</name>
        <dbReference type="ChEBI" id="CHEBI:58315"/>
    </ligand>
</feature>
<dbReference type="PRINTS" id="PR01040">
    <property type="entry name" value="TRNASYNTHTYR"/>
</dbReference>
<dbReference type="Gene3D" id="3.40.50.620">
    <property type="entry name" value="HUPs"/>
    <property type="match status" value="1"/>
</dbReference>
<evidence type="ECO:0000256" key="2">
    <source>
        <dbReference type="ARBA" id="ARBA00022741"/>
    </source>
</evidence>
<comment type="subunit">
    <text evidence="8">Homodimer.</text>
</comment>
<evidence type="ECO:0000256" key="4">
    <source>
        <dbReference type="ARBA" id="ARBA00022884"/>
    </source>
</evidence>
<dbReference type="PATRIC" id="fig|1423724.4.peg.88"/>
<protein>
    <recommendedName>
        <fullName evidence="8">Tyrosine--tRNA ligase</fullName>
        <ecNumber evidence="8">6.1.1.1</ecNumber>
    </recommendedName>
    <alternativeName>
        <fullName evidence="8">Tyrosyl-tRNA synthetase</fullName>
        <shortName evidence="8">TyrRS</shortName>
    </alternativeName>
</protein>
<dbReference type="eggNOG" id="COG0162">
    <property type="taxonomic scope" value="Bacteria"/>
</dbReference>
<dbReference type="GO" id="GO:0004831">
    <property type="term" value="F:tyrosine-tRNA ligase activity"/>
    <property type="evidence" value="ECO:0007669"/>
    <property type="project" value="UniProtKB-UniRule"/>
</dbReference>
<keyword evidence="12" id="KW-1185">Reference proteome</keyword>
<dbReference type="SUPFAM" id="SSF55174">
    <property type="entry name" value="Alpha-L RNA-binding motif"/>
    <property type="match status" value="1"/>
</dbReference>
<dbReference type="InterPro" id="IPR036986">
    <property type="entry name" value="S4_RNA-bd_sf"/>
</dbReference>
<keyword evidence="4 9" id="KW-0694">RNA-binding</keyword>
<feature type="binding site" evidence="8">
    <location>
        <position position="35"/>
    </location>
    <ligand>
        <name>L-tyrosine</name>
        <dbReference type="ChEBI" id="CHEBI:58315"/>
    </ligand>
</feature>
<dbReference type="InterPro" id="IPR014729">
    <property type="entry name" value="Rossmann-like_a/b/a_fold"/>
</dbReference>
<keyword evidence="5 8" id="KW-0648">Protein biosynthesis</keyword>